<feature type="domain" description="CUTL" evidence="20">
    <location>
        <begin position="178"/>
        <end position="312"/>
    </location>
</feature>
<dbReference type="InterPro" id="IPR038216">
    <property type="entry name" value="SATB_CUTL_sf"/>
</dbReference>
<feature type="region of interest" description="Disordered" evidence="16">
    <location>
        <begin position="319"/>
        <end position="369"/>
    </location>
</feature>
<sequence length="901" mass="99913">MMDHLSEACLGKENCERLELVGGLNDKGPPAKIARLEQNGSPQGRSRLGSTGAKLSGVAFKPSPHLLKTSHKRGNMLPVFCVVEHYENPIDFDSREEHAEFVLVRKDMLFNQLIEMALLSLGYSHSSAAQAKGMIQVGKWNPVPLSYVTDAPDATVADMLQDVYHVITLKIQLHSCPKLEDLPPEQWTHSTVRNALKELLKDMNQSSLAKECPLSQRRRCETDVPPPASGQPGPFNTTGASLSTIEPLRDFLALLITPEDAYHLKGLSLFPFTCGRKSMISSIVNSTYYANVSAAKCQEFGRWYKHFKKTKDMMAEMDGLSELSPPGTNHLSFSQQPIPGSTAEQPPSPVPLAHSGQAPGRAQLPSLHPGLVSSPISPQLVNQQIVMAQILNQQYAVNRLLAQQSLNQQYLNHPPVSRALSKPMDTQVSSNTEVSSEIYQWVRDELKRAGISQAVFARVAFNRTQPNVSLSSYRSSSLLIGPPPSSTGEPALIYVPATTFIYTGLLSEILRKEEDPKTASQSLLVNLRAMQNFLQLPEAERDRIYQEERERSLTAASSMGPAPLISTPPSRPVQPRREECNNIRPEDWNPRIPVGISPVKPLPLASEWNGKQETSILNISSSIYDEIQQEMKRAKVSQAMFAKVAASKSQGWLCELLRWKEDPSPENRTLWENLSMIRRFLSLSQSERDAIYEQESNGGQQHHPERPTHLLHMPTEPLQPQAHPLPTAQLQPALALPHPTQPLVCQQPQPQQQTGPRLPPRQPSTASPAEAEDESRQSKGRTSSRISLEALGILQSFVQDVGPYPDDEAVHTLSAQLDLPRQTIIKFFQNQRFCVRPKEAASGIGLAAASDQDEVCMTDFKERELLKELDESTQTTSIFTIKIEEHAGAEGQCQAEQAVKD</sequence>
<dbReference type="Pfam" id="PF02376">
    <property type="entry name" value="CUT"/>
    <property type="match status" value="2"/>
</dbReference>
<feature type="compositionally biased region" description="Low complexity" evidence="16">
    <location>
        <begin position="740"/>
        <end position="756"/>
    </location>
</feature>
<dbReference type="Gene3D" id="3.10.20.710">
    <property type="entry name" value="SATB, ubiquitin-like oligomerisation domain"/>
    <property type="match status" value="1"/>
</dbReference>
<dbReference type="EMBL" id="MU564352">
    <property type="protein sequence ID" value="KAI5611951.1"/>
    <property type="molecule type" value="Genomic_DNA"/>
</dbReference>
<evidence type="ECO:0000256" key="4">
    <source>
        <dbReference type="ARBA" id="ARBA00022491"/>
    </source>
</evidence>
<dbReference type="InterPro" id="IPR032355">
    <property type="entry name" value="CUTL"/>
</dbReference>
<dbReference type="InterPro" id="IPR039673">
    <property type="entry name" value="SATB1/SATB2"/>
</dbReference>
<dbReference type="InterPro" id="IPR001356">
    <property type="entry name" value="HD"/>
</dbReference>
<dbReference type="Gene3D" id="1.10.260.70">
    <property type="entry name" value="SATB, CULT domain"/>
    <property type="match status" value="1"/>
</dbReference>
<keyword evidence="14 15" id="KW-0539">Nucleus</keyword>
<keyword evidence="5" id="KW-1017">Isopeptide bond</keyword>
<dbReference type="PROSITE" id="PS51982">
    <property type="entry name" value="CMP"/>
    <property type="match status" value="1"/>
</dbReference>
<dbReference type="InterPro" id="IPR003350">
    <property type="entry name" value="CUT_dom"/>
</dbReference>
<keyword evidence="6" id="KW-0597">Phosphoprotein</keyword>
<dbReference type="PANTHER" id="PTHR15116">
    <property type="entry name" value="DNA-BINDING PROTEIN SATB FAMILY MEMBER"/>
    <property type="match status" value="1"/>
</dbReference>
<dbReference type="SUPFAM" id="SSF46689">
    <property type="entry name" value="Homeodomain-like"/>
    <property type="match status" value="1"/>
</dbReference>
<evidence type="ECO:0000256" key="9">
    <source>
        <dbReference type="ARBA" id="ARBA00022853"/>
    </source>
</evidence>
<feature type="compositionally biased region" description="Polar residues" evidence="16">
    <location>
        <begin position="326"/>
        <end position="345"/>
    </location>
</feature>
<dbReference type="InterPro" id="IPR009057">
    <property type="entry name" value="Homeodomain-like_sf"/>
</dbReference>
<dbReference type="GO" id="GO:0000981">
    <property type="term" value="F:DNA-binding transcription factor activity, RNA polymerase II-specific"/>
    <property type="evidence" value="ECO:0007669"/>
    <property type="project" value="TreeGrafter"/>
</dbReference>
<keyword evidence="11 15" id="KW-0238">DNA-binding</keyword>
<dbReference type="Proteomes" id="UP001205998">
    <property type="component" value="Unassembled WGS sequence"/>
</dbReference>
<evidence type="ECO:0000256" key="8">
    <source>
        <dbReference type="ARBA" id="ARBA00022843"/>
    </source>
</evidence>
<dbReference type="FunFam" id="1.10.260.70:FF:000001">
    <property type="entry name" value="DNA-binding protein SATB"/>
    <property type="match status" value="1"/>
</dbReference>
<keyword evidence="10" id="KW-0805">Transcription regulation</keyword>
<evidence type="ECO:0000256" key="2">
    <source>
        <dbReference type="ARBA" id="ARBA00008190"/>
    </source>
</evidence>
<evidence type="ECO:0000256" key="11">
    <source>
        <dbReference type="ARBA" id="ARBA00023125"/>
    </source>
</evidence>
<accession>A0AAD5FCP1</accession>
<comment type="similarity">
    <text evidence="2">Belongs to the CUT homeobox family.</text>
</comment>
<dbReference type="SMART" id="SM01109">
    <property type="entry name" value="CUT"/>
    <property type="match status" value="2"/>
</dbReference>
<dbReference type="Gene3D" id="1.10.10.60">
    <property type="entry name" value="Homeodomain-like"/>
    <property type="match status" value="1"/>
</dbReference>
<dbReference type="InterPro" id="IPR010982">
    <property type="entry name" value="Lambda_DNA-bd_dom_sf"/>
</dbReference>
<evidence type="ECO:0000313" key="22">
    <source>
        <dbReference type="Proteomes" id="UP001205998"/>
    </source>
</evidence>
<evidence type="ECO:0000256" key="1">
    <source>
        <dbReference type="ARBA" id="ARBA00004123"/>
    </source>
</evidence>
<evidence type="ECO:0000259" key="17">
    <source>
        <dbReference type="PROSITE" id="PS50071"/>
    </source>
</evidence>
<gene>
    <name evidence="21" type="ORF">C0J50_0619</name>
</gene>
<keyword evidence="13" id="KW-0804">Transcription</keyword>
<evidence type="ECO:0000256" key="5">
    <source>
        <dbReference type="ARBA" id="ARBA00022499"/>
    </source>
</evidence>
<keyword evidence="9" id="KW-0156">Chromatin regulator</keyword>
<evidence type="ECO:0000313" key="21">
    <source>
        <dbReference type="EMBL" id="KAI5611951.1"/>
    </source>
</evidence>
<dbReference type="GO" id="GO:0000978">
    <property type="term" value="F:RNA polymerase II cis-regulatory region sequence-specific DNA binding"/>
    <property type="evidence" value="ECO:0007669"/>
    <property type="project" value="TreeGrafter"/>
</dbReference>
<evidence type="ECO:0000256" key="3">
    <source>
        <dbReference type="ARBA" id="ARBA00022447"/>
    </source>
</evidence>
<dbReference type="AlphaFoldDB" id="A0AAD5FCP1"/>
<feature type="domain" description="CMP" evidence="19">
    <location>
        <begin position="74"/>
        <end position="175"/>
    </location>
</feature>
<dbReference type="PROSITE" id="PS51042">
    <property type="entry name" value="CUT"/>
    <property type="match status" value="1"/>
</dbReference>
<dbReference type="SUPFAM" id="SSF47413">
    <property type="entry name" value="lambda repressor-like DNA-binding domains"/>
    <property type="match status" value="3"/>
</dbReference>
<dbReference type="GO" id="GO:0006338">
    <property type="term" value="P:chromatin remodeling"/>
    <property type="evidence" value="ECO:0007669"/>
    <property type="project" value="InterPro"/>
</dbReference>
<dbReference type="PROSITE" id="PS50071">
    <property type="entry name" value="HOMEOBOX_2"/>
    <property type="match status" value="1"/>
</dbReference>
<dbReference type="Pfam" id="PF16534">
    <property type="entry name" value="ULD"/>
    <property type="match status" value="1"/>
</dbReference>
<feature type="domain" description="CUT" evidence="18">
    <location>
        <begin position="609"/>
        <end position="696"/>
    </location>
</feature>
<dbReference type="FunFam" id="1.10.10.60:FF:000070">
    <property type="entry name" value="DNA-binding protein SATB"/>
    <property type="match status" value="1"/>
</dbReference>
<dbReference type="InterPro" id="IPR032392">
    <property type="entry name" value="ULD"/>
</dbReference>
<name>A0AAD5FCP1_SILAS</name>
<comment type="caution">
    <text evidence="21">The sequence shown here is derived from an EMBL/GenBank/DDBJ whole genome shotgun (WGS) entry which is preliminary data.</text>
</comment>
<dbReference type="GO" id="GO:0031981">
    <property type="term" value="C:nuclear lumen"/>
    <property type="evidence" value="ECO:0007669"/>
    <property type="project" value="UniProtKB-ARBA"/>
</dbReference>
<proteinExistence type="inferred from homology"/>
<keyword evidence="4" id="KW-0678">Repressor</keyword>
<dbReference type="CDD" id="cd11585">
    <property type="entry name" value="SATB1_N"/>
    <property type="match status" value="1"/>
</dbReference>
<evidence type="ECO:0000259" key="18">
    <source>
        <dbReference type="PROSITE" id="PS51042"/>
    </source>
</evidence>
<dbReference type="InterPro" id="IPR038224">
    <property type="entry name" value="SATB_ULD_sf"/>
</dbReference>
<evidence type="ECO:0000256" key="7">
    <source>
        <dbReference type="ARBA" id="ARBA00022737"/>
    </source>
</evidence>
<evidence type="ECO:0000256" key="12">
    <source>
        <dbReference type="ARBA" id="ARBA00023155"/>
    </source>
</evidence>
<evidence type="ECO:0000259" key="19">
    <source>
        <dbReference type="PROSITE" id="PS51982"/>
    </source>
</evidence>
<dbReference type="PROSITE" id="PS51983">
    <property type="entry name" value="CUTL"/>
    <property type="match status" value="1"/>
</dbReference>
<organism evidence="21 22">
    <name type="scientific">Silurus asotus</name>
    <name type="common">Amur catfish</name>
    <name type="synonym">Parasilurus asotus</name>
    <dbReference type="NCBI Taxonomy" id="30991"/>
    <lineage>
        <taxon>Eukaryota</taxon>
        <taxon>Metazoa</taxon>
        <taxon>Chordata</taxon>
        <taxon>Craniata</taxon>
        <taxon>Vertebrata</taxon>
        <taxon>Euteleostomi</taxon>
        <taxon>Actinopterygii</taxon>
        <taxon>Neopterygii</taxon>
        <taxon>Teleostei</taxon>
        <taxon>Ostariophysi</taxon>
        <taxon>Siluriformes</taxon>
        <taxon>Siluridae</taxon>
        <taxon>Silurus</taxon>
    </lineage>
</organism>
<comment type="subcellular location">
    <subcellularLocation>
        <location evidence="1 15">Nucleus</location>
    </subcellularLocation>
</comment>
<dbReference type="FunFam" id="1.10.260.40:FF:000003">
    <property type="entry name" value="DNA-binding protein SATB"/>
    <property type="match status" value="1"/>
</dbReference>
<protein>
    <submittedName>
        <fullName evidence="21">DNA-binding protein SATB1-like isoform X3</fullName>
    </submittedName>
</protein>
<evidence type="ECO:0000256" key="16">
    <source>
        <dbReference type="SAM" id="MobiDB-lite"/>
    </source>
</evidence>
<feature type="region of interest" description="Disordered" evidence="16">
    <location>
        <begin position="215"/>
        <end position="237"/>
    </location>
</feature>
<evidence type="ECO:0000256" key="10">
    <source>
        <dbReference type="ARBA" id="ARBA00023015"/>
    </source>
</evidence>
<feature type="region of interest" description="Disordered" evidence="16">
    <location>
        <begin position="740"/>
        <end position="784"/>
    </location>
</feature>
<evidence type="ECO:0000259" key="20">
    <source>
        <dbReference type="PROSITE" id="PS51983"/>
    </source>
</evidence>
<dbReference type="Gene3D" id="1.10.260.40">
    <property type="entry name" value="lambda repressor-like DNA-binding domains"/>
    <property type="match status" value="3"/>
</dbReference>
<keyword evidence="8" id="KW-0832">Ubl conjugation</keyword>
<feature type="domain" description="Homeobox" evidence="17">
    <location>
        <begin position="777"/>
        <end position="838"/>
    </location>
</feature>
<keyword evidence="22" id="KW-1185">Reference proteome</keyword>
<feature type="compositionally biased region" description="Basic and acidic residues" evidence="16">
    <location>
        <begin position="575"/>
        <end position="586"/>
    </location>
</feature>
<dbReference type="SMART" id="SM00389">
    <property type="entry name" value="HOX"/>
    <property type="match status" value="1"/>
</dbReference>
<dbReference type="Pfam" id="PF16557">
    <property type="entry name" value="CUTL"/>
    <property type="match status" value="2"/>
</dbReference>
<dbReference type="PANTHER" id="PTHR15116:SF14">
    <property type="entry name" value="DNA-BINDING PROTEIN SATB1"/>
    <property type="match status" value="1"/>
</dbReference>
<evidence type="ECO:0000256" key="14">
    <source>
        <dbReference type="ARBA" id="ARBA00023242"/>
    </source>
</evidence>
<evidence type="ECO:0000256" key="15">
    <source>
        <dbReference type="PROSITE-ProRule" id="PRU00108"/>
    </source>
</evidence>
<reference evidence="21" key="1">
    <citation type="submission" date="2018-07" db="EMBL/GenBank/DDBJ databases">
        <title>Comparative genomics of catfishes provides insights into carnivory and benthic adaptation.</title>
        <authorList>
            <person name="Zhang Y."/>
            <person name="Wang D."/>
            <person name="Peng Z."/>
            <person name="Zheng S."/>
            <person name="Shao F."/>
            <person name="Tao W."/>
        </authorList>
    </citation>
    <scope>NUCLEOTIDE SEQUENCE</scope>
    <source>
        <strain evidence="21">Chongqing</strain>
    </source>
</reference>
<feature type="region of interest" description="Disordered" evidence="16">
    <location>
        <begin position="694"/>
        <end position="724"/>
    </location>
</feature>
<feature type="region of interest" description="Disordered" evidence="16">
    <location>
        <begin position="547"/>
        <end position="586"/>
    </location>
</feature>
<keyword evidence="7" id="KW-0677">Repeat</keyword>
<keyword evidence="3" id="KW-0160">Chromosomal rearrangement</keyword>
<keyword evidence="12 15" id="KW-0371">Homeobox</keyword>
<evidence type="ECO:0000256" key="13">
    <source>
        <dbReference type="ARBA" id="ARBA00023163"/>
    </source>
</evidence>
<dbReference type="CDD" id="cd00086">
    <property type="entry name" value="homeodomain"/>
    <property type="match status" value="1"/>
</dbReference>
<evidence type="ECO:0000256" key="6">
    <source>
        <dbReference type="ARBA" id="ARBA00022553"/>
    </source>
</evidence>
<dbReference type="FunFam" id="3.10.20.710:FF:000001">
    <property type="entry name" value="DNA-binding protein SATB"/>
    <property type="match status" value="1"/>
</dbReference>
<feature type="DNA-binding region" description="Homeobox" evidence="15">
    <location>
        <begin position="779"/>
        <end position="839"/>
    </location>
</feature>